<dbReference type="InterPro" id="IPR045133">
    <property type="entry name" value="IRE1/2-like"/>
</dbReference>
<protein>
    <recommendedName>
        <fullName evidence="3">non-specific serine/threonine protein kinase</fullName>
        <ecNumber evidence="3">2.7.11.1</ecNumber>
    </recommendedName>
</protein>
<dbReference type="PROSITE" id="PS50011">
    <property type="entry name" value="PROTEIN_KINASE_DOM"/>
    <property type="match status" value="1"/>
</dbReference>
<dbReference type="GO" id="GO:0046872">
    <property type="term" value="F:metal ion binding"/>
    <property type="evidence" value="ECO:0007669"/>
    <property type="project" value="UniProtKB-KW"/>
</dbReference>
<organism evidence="25 26">
    <name type="scientific">Saccharomyces kudriavzevii (strain ATCC MYA-4449 / AS 2.2408 / CBS 8840 / NBRC 1802 / NCYC 2889)</name>
    <name type="common">Yeast</name>
    <dbReference type="NCBI Taxonomy" id="226230"/>
    <lineage>
        <taxon>Eukaryota</taxon>
        <taxon>Fungi</taxon>
        <taxon>Dikarya</taxon>
        <taxon>Ascomycota</taxon>
        <taxon>Saccharomycotina</taxon>
        <taxon>Saccharomycetes</taxon>
        <taxon>Saccharomycetales</taxon>
        <taxon>Saccharomycetaceae</taxon>
        <taxon>Saccharomyces</taxon>
    </lineage>
</organism>
<dbReference type="Gene3D" id="2.130.10.10">
    <property type="entry name" value="YVTN repeat-like/Quinoprotein amine dehydrogenase"/>
    <property type="match status" value="1"/>
</dbReference>
<dbReference type="PANTHER" id="PTHR13954:SF6">
    <property type="entry name" value="NON-SPECIFIC SERINE_THREONINE PROTEIN KINASE"/>
    <property type="match status" value="1"/>
</dbReference>
<dbReference type="SUPFAM" id="SSF50998">
    <property type="entry name" value="Quinoprotein alcohol dehydrogenase-like"/>
    <property type="match status" value="1"/>
</dbReference>
<comment type="catalytic activity">
    <reaction evidence="20">
        <text>L-seryl-[protein] + ATP = O-phospho-L-seryl-[protein] + ADP + H(+)</text>
        <dbReference type="Rhea" id="RHEA:17989"/>
        <dbReference type="Rhea" id="RHEA-COMP:9863"/>
        <dbReference type="Rhea" id="RHEA-COMP:11604"/>
        <dbReference type="ChEBI" id="CHEBI:15378"/>
        <dbReference type="ChEBI" id="CHEBI:29999"/>
        <dbReference type="ChEBI" id="CHEBI:30616"/>
        <dbReference type="ChEBI" id="CHEBI:83421"/>
        <dbReference type="ChEBI" id="CHEBI:456216"/>
        <dbReference type="EC" id="2.7.11.1"/>
    </reaction>
    <physiologicalReaction direction="left-to-right" evidence="20">
        <dbReference type="Rhea" id="RHEA:17990"/>
    </physiologicalReaction>
</comment>
<accession>A0AA35JIV0</accession>
<keyword evidence="11" id="KW-0378">Hydrolase</keyword>
<dbReference type="CDD" id="cd13982">
    <property type="entry name" value="STKc_IRE1"/>
    <property type="match status" value="1"/>
</dbReference>
<evidence type="ECO:0000256" key="15">
    <source>
        <dbReference type="ARBA" id="ARBA00023136"/>
    </source>
</evidence>
<feature type="chain" id="PRO_5041308277" description="non-specific serine/threonine protein kinase" evidence="22">
    <location>
        <begin position="25"/>
        <end position="1118"/>
    </location>
</feature>
<dbReference type="RefSeq" id="XP_056088176.1">
    <property type="nucleotide sequence ID" value="XM_056228456.1"/>
</dbReference>
<dbReference type="InterPro" id="IPR011009">
    <property type="entry name" value="Kinase-like_dom_sf"/>
</dbReference>
<dbReference type="GO" id="GO:0005524">
    <property type="term" value="F:ATP binding"/>
    <property type="evidence" value="ECO:0007669"/>
    <property type="project" value="UniProtKB-KW"/>
</dbReference>
<evidence type="ECO:0000259" key="23">
    <source>
        <dbReference type="PROSITE" id="PS50011"/>
    </source>
</evidence>
<dbReference type="InterPro" id="IPR038357">
    <property type="entry name" value="KEN_sf"/>
</dbReference>
<name>A0AA35JIV0_SACK1</name>
<keyword evidence="7" id="KW-0479">Metal-binding</keyword>
<dbReference type="GO" id="GO:1990604">
    <property type="term" value="C:IRE1-TRAF2-ASK1 complex"/>
    <property type="evidence" value="ECO:0007669"/>
    <property type="project" value="TreeGrafter"/>
</dbReference>
<feature type="signal peptide" evidence="22">
    <location>
        <begin position="1"/>
        <end position="24"/>
    </location>
</feature>
<evidence type="ECO:0000256" key="3">
    <source>
        <dbReference type="ARBA" id="ARBA00012513"/>
    </source>
</evidence>
<dbReference type="Proteomes" id="UP001162087">
    <property type="component" value="Chromosome 8"/>
</dbReference>
<evidence type="ECO:0000313" key="25">
    <source>
        <dbReference type="EMBL" id="CAI4063718.1"/>
    </source>
</evidence>
<dbReference type="EC" id="2.7.11.1" evidence="3"/>
<keyword evidence="14" id="KW-1133">Transmembrane helix</keyword>
<evidence type="ECO:0000256" key="10">
    <source>
        <dbReference type="ARBA" id="ARBA00022777"/>
    </source>
</evidence>
<dbReference type="SMART" id="SM00220">
    <property type="entry name" value="S_TKc"/>
    <property type="match status" value="1"/>
</dbReference>
<dbReference type="EMBL" id="OX365903">
    <property type="protein sequence ID" value="CAI4063718.1"/>
    <property type="molecule type" value="Genomic_DNA"/>
</dbReference>
<dbReference type="GO" id="GO:0031505">
    <property type="term" value="P:fungal-type cell wall organization"/>
    <property type="evidence" value="ECO:0007669"/>
    <property type="project" value="UniProtKB-ARBA"/>
</dbReference>
<evidence type="ECO:0000256" key="22">
    <source>
        <dbReference type="SAM" id="SignalP"/>
    </source>
</evidence>
<evidence type="ECO:0000256" key="21">
    <source>
        <dbReference type="SAM" id="MobiDB-lite"/>
    </source>
</evidence>
<keyword evidence="13" id="KW-0460">Magnesium</keyword>
<dbReference type="InterPro" id="IPR008271">
    <property type="entry name" value="Ser/Thr_kinase_AS"/>
</dbReference>
<evidence type="ECO:0000256" key="19">
    <source>
        <dbReference type="ARBA" id="ARBA00048659"/>
    </source>
</evidence>
<evidence type="ECO:0000256" key="9">
    <source>
        <dbReference type="ARBA" id="ARBA00022741"/>
    </source>
</evidence>
<evidence type="ECO:0000256" key="7">
    <source>
        <dbReference type="ARBA" id="ARBA00022723"/>
    </source>
</evidence>
<evidence type="ECO:0000313" key="26">
    <source>
        <dbReference type="Proteomes" id="UP001162087"/>
    </source>
</evidence>
<evidence type="ECO:0000259" key="24">
    <source>
        <dbReference type="PROSITE" id="PS51392"/>
    </source>
</evidence>
<evidence type="ECO:0000256" key="8">
    <source>
        <dbReference type="ARBA" id="ARBA00022729"/>
    </source>
</evidence>
<keyword evidence="17" id="KW-0834">Unfolded protein response</keyword>
<dbReference type="CDD" id="cd09769">
    <property type="entry name" value="Luminal_IRE1"/>
    <property type="match status" value="1"/>
</dbReference>
<keyword evidence="12" id="KW-0067">ATP-binding</keyword>
<dbReference type="SMART" id="SM00564">
    <property type="entry name" value="PQQ"/>
    <property type="match status" value="3"/>
</dbReference>
<evidence type="ECO:0000256" key="13">
    <source>
        <dbReference type="ARBA" id="ARBA00022842"/>
    </source>
</evidence>
<dbReference type="GO" id="GO:0004674">
    <property type="term" value="F:protein serine/threonine kinase activity"/>
    <property type="evidence" value="ECO:0007669"/>
    <property type="project" value="UniProtKB-KW"/>
</dbReference>
<feature type="region of interest" description="Disordered" evidence="21">
    <location>
        <begin position="617"/>
        <end position="661"/>
    </location>
</feature>
<keyword evidence="26" id="KW-1185">Reference proteome</keyword>
<reference evidence="25" key="1">
    <citation type="submission" date="2022-10" db="EMBL/GenBank/DDBJ databases">
        <authorList>
            <person name="Byrne P K."/>
        </authorList>
    </citation>
    <scope>NUCLEOTIDE SEQUENCE</scope>
    <source>
        <strain evidence="25">IFO1802</strain>
    </source>
</reference>
<sequence length="1118" mass="127062">MRVPLRNMLVSALLVWALSSLVLCLDPFLSQTLREQILNDEIAFTKKPNLIYGLEKSIPSHITPSRTTEHFPKEKRSSNPTPNSSDAANNPRTNKKTHNAANSISMPYLENRSLNELSLLDILIAADVEGGLHAVDRRNGHIIWSISPEKFQPLIEIQEPSRLETYETLIIEPCGDGNIYYFNAHQGLQKLPLSIRQLVSTSPLHLKTNIVVNDSGKMVEDEKVYTGSMRTIMYTINVLNGEIISAFGPGSRNGYFGSQSIDCSPEEKIKLQECENMIVIGKTIFELGIHSYDGASYNVTYSTWQQNVLDVPLALQNTFSKDGMCIAPFRDKSLLASDSDFRIARWVSPTFPGIIVGLFDVFNDLRSNENILVPHPFNPVDFESVSSNKVYLDQTSNLSWFALSSQNFPSLVESAPKSRYASSDRWRVSSIFEDETLFKNAIMGVHQIFGNEYDYLYENYGKPNTLDTTPKHPPLMIDSSVDTTDLHQNRDINSLNEYMSTEDLEAYREKVHEQISRELRRKSQNSLLLKVGSLAYRIIETGVFLLMFLTFCAILQRFQILPPLYVVLSRIGFTPEREVPIVEEKILNGSVEPGNTVNSLDLKSGKQVLFKGALNDGGLKSENDNDDGDDDDDDDEKSLDLTLEKKKRKRGSRGGKKARKSRIANIPNFEQSLKNLVVSEKILGYGSSGTVVFQGSFQGRPVAVKRMLIDFCDIALMEIKLLTESDDHPNVIRYYCSETTDRFLYIALELCNLNLQDLVESKNVSDENLKLQKEYNPISLLRQIAAGVAHLHSLKIIHRDLKPQNILVSASNRFTADQQTGVENLRILISDFGLCKKLDSGQSSFRTNLNNPSGTSGWRAPELLDESNNSQYQIETEHSSSRHTVISSDSFYDPFTKRRLTRSIDIFSMGCVFYYILSKGKHPFGDKYSRESNIIRGIFSLDEMKCLHDRSLVAEATDLISQMINHDLLKRPTAMKVLRHPLFWPKSKKLEFLLKVSDRLEVENKDPASDLLLKFDAASNFVIPNGDWTVKFDKTFMDNLEKYRKYQSSKLMDLLRALRNKYHHFMDLPEDIAELMGPVPDGFYDYFTKRFPNLLIGIYMIVKENLGDDQILREFLYS</sequence>
<keyword evidence="18" id="KW-0511">Multifunctional enzyme</keyword>
<dbReference type="Gene3D" id="1.10.510.10">
    <property type="entry name" value="Transferase(Phosphotransferase) domain 1"/>
    <property type="match status" value="1"/>
</dbReference>
<dbReference type="CDD" id="cd10422">
    <property type="entry name" value="RNase_Ire1"/>
    <property type="match status" value="1"/>
</dbReference>
<evidence type="ECO:0000256" key="5">
    <source>
        <dbReference type="ARBA" id="ARBA00022679"/>
    </source>
</evidence>
<feature type="compositionally biased region" description="Acidic residues" evidence="21">
    <location>
        <begin position="624"/>
        <end position="637"/>
    </location>
</feature>
<dbReference type="FunFam" id="1.10.510.10:FF:000572">
    <property type="entry name" value="Serine/threonine-protein kinase/endoribonuclease IRE1"/>
    <property type="match status" value="1"/>
</dbReference>
<evidence type="ECO:0000256" key="1">
    <source>
        <dbReference type="ARBA" id="ARBA00001946"/>
    </source>
</evidence>
<dbReference type="InterPro" id="IPR018391">
    <property type="entry name" value="PQQ_b-propeller_rpt"/>
</dbReference>
<dbReference type="GO" id="GO:0070059">
    <property type="term" value="P:intrinsic apoptotic signaling pathway in response to endoplasmic reticulum stress"/>
    <property type="evidence" value="ECO:0007669"/>
    <property type="project" value="TreeGrafter"/>
</dbReference>
<evidence type="ECO:0000256" key="12">
    <source>
        <dbReference type="ARBA" id="ARBA00022840"/>
    </source>
</evidence>
<dbReference type="PROSITE" id="PS00108">
    <property type="entry name" value="PROTEIN_KINASE_ST"/>
    <property type="match status" value="1"/>
</dbReference>
<gene>
    <name evidence="25" type="primary">SKDI08G1260</name>
    <name evidence="25" type="ORF">SKDI_08G1260</name>
</gene>
<dbReference type="Pfam" id="PF00069">
    <property type="entry name" value="Pkinase"/>
    <property type="match status" value="1"/>
</dbReference>
<dbReference type="GeneID" id="80924476"/>
<dbReference type="Gene3D" id="1.20.1440.180">
    <property type="entry name" value="KEN domain"/>
    <property type="match status" value="1"/>
</dbReference>
<proteinExistence type="predicted"/>
<dbReference type="SMART" id="SM00580">
    <property type="entry name" value="PUG"/>
    <property type="match status" value="1"/>
</dbReference>
<dbReference type="FunFam" id="3.30.200.20:FF:000443">
    <property type="entry name" value="Serine/threonine-protein kinase/endoribonuclease IRE1"/>
    <property type="match status" value="1"/>
</dbReference>
<evidence type="ECO:0000256" key="18">
    <source>
        <dbReference type="ARBA" id="ARBA00023268"/>
    </source>
</evidence>
<dbReference type="FunFam" id="1.20.1440.180:FF:000002">
    <property type="entry name" value="Serine/threonine-protein kinase/endoribonuclease IRE1"/>
    <property type="match status" value="1"/>
</dbReference>
<keyword evidence="6" id="KW-0812">Transmembrane</keyword>
<dbReference type="InterPro" id="IPR010513">
    <property type="entry name" value="KEN_dom"/>
</dbReference>
<feature type="region of interest" description="Disordered" evidence="21">
    <location>
        <begin position="61"/>
        <end position="102"/>
    </location>
</feature>
<dbReference type="InterPro" id="IPR015943">
    <property type="entry name" value="WD40/YVTN_repeat-like_dom_sf"/>
</dbReference>
<dbReference type="GO" id="GO:0051082">
    <property type="term" value="F:unfolded protein binding"/>
    <property type="evidence" value="ECO:0007669"/>
    <property type="project" value="TreeGrafter"/>
</dbReference>
<keyword evidence="4" id="KW-0723">Serine/threonine-protein kinase</keyword>
<dbReference type="PANTHER" id="PTHR13954">
    <property type="entry name" value="IRE1-RELATED"/>
    <property type="match status" value="1"/>
</dbReference>
<dbReference type="Pfam" id="PF06479">
    <property type="entry name" value="Ribonuc_2-5A"/>
    <property type="match status" value="1"/>
</dbReference>
<dbReference type="Gene3D" id="3.30.200.20">
    <property type="entry name" value="Phosphorylase Kinase, domain 1"/>
    <property type="match status" value="1"/>
</dbReference>
<dbReference type="GO" id="GO:0006397">
    <property type="term" value="P:mRNA processing"/>
    <property type="evidence" value="ECO:0007669"/>
    <property type="project" value="InterPro"/>
</dbReference>
<feature type="compositionally biased region" description="Basic and acidic residues" evidence="21">
    <location>
        <begin position="67"/>
        <end position="77"/>
    </location>
</feature>
<comment type="cofactor">
    <cofactor evidence="1">
        <name>Mg(2+)</name>
        <dbReference type="ChEBI" id="CHEBI:18420"/>
    </cofactor>
</comment>
<dbReference type="InterPro" id="IPR011047">
    <property type="entry name" value="Quinoprotein_ADH-like_sf"/>
</dbReference>
<dbReference type="GO" id="GO:0004521">
    <property type="term" value="F:RNA endonuclease activity"/>
    <property type="evidence" value="ECO:0007669"/>
    <property type="project" value="InterPro"/>
</dbReference>
<feature type="compositionally biased region" description="Basic residues" evidence="21">
    <location>
        <begin position="645"/>
        <end position="661"/>
    </location>
</feature>
<keyword evidence="10" id="KW-0418">Kinase</keyword>
<evidence type="ECO:0000256" key="6">
    <source>
        <dbReference type="ARBA" id="ARBA00022692"/>
    </source>
</evidence>
<evidence type="ECO:0000256" key="17">
    <source>
        <dbReference type="ARBA" id="ARBA00023230"/>
    </source>
</evidence>
<keyword evidence="8 22" id="KW-0732">Signal</keyword>
<evidence type="ECO:0000256" key="4">
    <source>
        <dbReference type="ARBA" id="ARBA00022527"/>
    </source>
</evidence>
<dbReference type="InterPro" id="IPR000719">
    <property type="entry name" value="Prot_kinase_dom"/>
</dbReference>
<evidence type="ECO:0000256" key="2">
    <source>
        <dbReference type="ARBA" id="ARBA00004479"/>
    </source>
</evidence>
<feature type="compositionally biased region" description="Polar residues" evidence="21">
    <location>
        <begin position="78"/>
        <end position="92"/>
    </location>
</feature>
<keyword evidence="5" id="KW-0808">Transferase</keyword>
<evidence type="ECO:0000256" key="16">
    <source>
        <dbReference type="ARBA" id="ARBA00023180"/>
    </source>
</evidence>
<evidence type="ECO:0000256" key="20">
    <source>
        <dbReference type="ARBA" id="ARBA00048977"/>
    </source>
</evidence>
<evidence type="ECO:0000256" key="14">
    <source>
        <dbReference type="ARBA" id="ARBA00022989"/>
    </source>
</evidence>
<keyword evidence="9" id="KW-0547">Nucleotide-binding</keyword>
<comment type="catalytic activity">
    <reaction evidence="19">
        <text>L-threonyl-[protein] + ATP = O-phospho-L-threonyl-[protein] + ADP + H(+)</text>
        <dbReference type="Rhea" id="RHEA:46608"/>
        <dbReference type="Rhea" id="RHEA-COMP:11060"/>
        <dbReference type="Rhea" id="RHEA-COMP:11605"/>
        <dbReference type="ChEBI" id="CHEBI:15378"/>
        <dbReference type="ChEBI" id="CHEBI:30013"/>
        <dbReference type="ChEBI" id="CHEBI:30616"/>
        <dbReference type="ChEBI" id="CHEBI:61977"/>
        <dbReference type="ChEBI" id="CHEBI:456216"/>
        <dbReference type="EC" id="2.7.11.1"/>
    </reaction>
    <physiologicalReaction direction="left-to-right" evidence="19">
        <dbReference type="Rhea" id="RHEA:46609"/>
    </physiologicalReaction>
</comment>
<keyword evidence="16" id="KW-0325">Glycoprotein</keyword>
<feature type="domain" description="Protein kinase" evidence="23">
    <location>
        <begin position="677"/>
        <end position="983"/>
    </location>
</feature>
<comment type="subcellular location">
    <subcellularLocation>
        <location evidence="2">Membrane</location>
        <topology evidence="2">Single-pass type I membrane protein</topology>
    </subcellularLocation>
</comment>
<evidence type="ECO:0000256" key="11">
    <source>
        <dbReference type="ARBA" id="ARBA00022801"/>
    </source>
</evidence>
<dbReference type="GO" id="GO:0016787">
    <property type="term" value="F:hydrolase activity"/>
    <property type="evidence" value="ECO:0007669"/>
    <property type="project" value="UniProtKB-KW"/>
</dbReference>
<dbReference type="GO" id="GO:0036498">
    <property type="term" value="P:IRE1-mediated unfolded protein response"/>
    <property type="evidence" value="ECO:0007669"/>
    <property type="project" value="TreeGrafter"/>
</dbReference>
<keyword evidence="15" id="KW-0472">Membrane</keyword>
<dbReference type="PROSITE" id="PS51392">
    <property type="entry name" value="KEN"/>
    <property type="match status" value="1"/>
</dbReference>
<feature type="domain" description="KEN" evidence="24">
    <location>
        <begin position="986"/>
        <end position="1118"/>
    </location>
</feature>
<dbReference type="AlphaFoldDB" id="A0AA35JIV0"/>
<dbReference type="SUPFAM" id="SSF56112">
    <property type="entry name" value="Protein kinase-like (PK-like)"/>
    <property type="match status" value="1"/>
</dbReference>